<accession>A0A8T1TXE0</accession>
<comment type="caution">
    <text evidence="1">The sequence shown here is derived from an EMBL/GenBank/DDBJ whole genome shotgun (WGS) entry which is preliminary data.</text>
</comment>
<organism evidence="1 2">
    <name type="scientific">Phytophthora cactorum</name>
    <dbReference type="NCBI Taxonomy" id="29920"/>
    <lineage>
        <taxon>Eukaryota</taxon>
        <taxon>Sar</taxon>
        <taxon>Stramenopiles</taxon>
        <taxon>Oomycota</taxon>
        <taxon>Peronosporomycetes</taxon>
        <taxon>Peronosporales</taxon>
        <taxon>Peronosporaceae</taxon>
        <taxon>Phytophthora</taxon>
    </lineage>
</organism>
<protein>
    <submittedName>
        <fullName evidence="1">Uncharacterized protein</fullName>
    </submittedName>
</protein>
<dbReference type="Proteomes" id="UP000688947">
    <property type="component" value="Unassembled WGS sequence"/>
</dbReference>
<evidence type="ECO:0000313" key="2">
    <source>
        <dbReference type="Proteomes" id="UP000688947"/>
    </source>
</evidence>
<dbReference type="OrthoDB" id="121607at2759"/>
<name>A0A8T1TXE0_9STRA</name>
<gene>
    <name evidence="1" type="ORF">JG687_00014901</name>
</gene>
<proteinExistence type="predicted"/>
<evidence type="ECO:0000313" key="1">
    <source>
        <dbReference type="EMBL" id="KAG6949373.1"/>
    </source>
</evidence>
<reference evidence="1" key="1">
    <citation type="submission" date="2021-01" db="EMBL/GenBank/DDBJ databases">
        <title>Phytophthora aleatoria, a newly-described species from Pinus radiata is distinct from Phytophthora cactorum isolates based on comparative genomics.</title>
        <authorList>
            <person name="Mcdougal R."/>
            <person name="Panda P."/>
            <person name="Williams N."/>
            <person name="Studholme D.J."/>
        </authorList>
    </citation>
    <scope>NUCLEOTIDE SEQUENCE</scope>
    <source>
        <strain evidence="1">NZFS 3830</strain>
    </source>
</reference>
<dbReference type="AlphaFoldDB" id="A0A8T1TXE0"/>
<sequence>MVDTYGYFLNLKQLCETRWNSMHGCFASLLRVHSALELLAFKFRGADDFPGATRGFGRCSFWERIKDAE</sequence>
<dbReference type="EMBL" id="JAENGZ010001257">
    <property type="protein sequence ID" value="KAG6949373.1"/>
    <property type="molecule type" value="Genomic_DNA"/>
</dbReference>